<reference evidence="8 9" key="1">
    <citation type="journal article" date="2019" name="Int. J. Syst. Evol. Microbiol.">
        <title>The Global Catalogue of Microorganisms (GCM) 10K type strain sequencing project: providing services to taxonomists for standard genome sequencing and annotation.</title>
        <authorList>
            <consortium name="The Broad Institute Genomics Platform"/>
            <consortium name="The Broad Institute Genome Sequencing Center for Infectious Disease"/>
            <person name="Wu L."/>
            <person name="Ma J."/>
        </authorList>
    </citation>
    <scope>NUCLEOTIDE SEQUENCE [LARGE SCALE GENOMIC DNA]</scope>
    <source>
        <strain evidence="8 9">JCM 4542</strain>
    </source>
</reference>
<evidence type="ECO:0000256" key="4">
    <source>
        <dbReference type="ARBA" id="ARBA00023163"/>
    </source>
</evidence>
<evidence type="ECO:0000259" key="7">
    <source>
        <dbReference type="PROSITE" id="PS50977"/>
    </source>
</evidence>
<evidence type="ECO:0000313" key="8">
    <source>
        <dbReference type="EMBL" id="GAA2709226.1"/>
    </source>
</evidence>
<evidence type="ECO:0000256" key="3">
    <source>
        <dbReference type="ARBA" id="ARBA00023125"/>
    </source>
</evidence>
<evidence type="ECO:0000256" key="2">
    <source>
        <dbReference type="ARBA" id="ARBA00023015"/>
    </source>
</evidence>
<sequence>MAGGSRKDADTLRTSVWLAGKQDGAPKRRSGGQGGEGTLDRERIVAATVRLLDAEGLAKFSMRRLAAELGVTAMSVYWYVDTKDDLLELAIDEVWGEITLPDPADESADWRDQLRDLVSQYRRTLVAHSWLPQLLGQYLNIGPRAMTFANTSLAVIRRSGVAPHALTGAISAVFQFAYGFAATQGLYVERCRAAGVSEDEYYARVMQVVTERTDFTEQYREAAELVEERGERTVAQMWEHDFGMGLETVIAGIEVLRDRSGAESRES</sequence>
<evidence type="ECO:0000256" key="1">
    <source>
        <dbReference type="ARBA" id="ARBA00022491"/>
    </source>
</evidence>
<protein>
    <submittedName>
        <fullName evidence="8">TetR/AcrR family transcriptional regulator</fullName>
    </submittedName>
</protein>
<evidence type="ECO:0000256" key="6">
    <source>
        <dbReference type="SAM" id="MobiDB-lite"/>
    </source>
</evidence>
<dbReference type="EMBL" id="BAAASL010000002">
    <property type="protein sequence ID" value="GAA2709226.1"/>
    <property type="molecule type" value="Genomic_DNA"/>
</dbReference>
<keyword evidence="1" id="KW-0678">Repressor</keyword>
<organism evidence="8 9">
    <name type="scientific">Streptomyces luteosporeus</name>
    <dbReference type="NCBI Taxonomy" id="173856"/>
    <lineage>
        <taxon>Bacteria</taxon>
        <taxon>Bacillati</taxon>
        <taxon>Actinomycetota</taxon>
        <taxon>Actinomycetes</taxon>
        <taxon>Kitasatosporales</taxon>
        <taxon>Streptomycetaceae</taxon>
        <taxon>Streptomyces</taxon>
    </lineage>
</organism>
<dbReference type="PANTHER" id="PTHR30055:SF151">
    <property type="entry name" value="TRANSCRIPTIONAL REGULATORY PROTEIN"/>
    <property type="match status" value="1"/>
</dbReference>
<dbReference type="Pfam" id="PF00440">
    <property type="entry name" value="TetR_N"/>
    <property type="match status" value="1"/>
</dbReference>
<dbReference type="Pfam" id="PF02909">
    <property type="entry name" value="TetR_C_1"/>
    <property type="match status" value="1"/>
</dbReference>
<dbReference type="InterPro" id="IPR050109">
    <property type="entry name" value="HTH-type_TetR-like_transc_reg"/>
</dbReference>
<feature type="DNA-binding region" description="H-T-H motif" evidence="5">
    <location>
        <begin position="61"/>
        <end position="80"/>
    </location>
</feature>
<keyword evidence="4" id="KW-0804">Transcription</keyword>
<name>A0ABN3TLZ2_9ACTN</name>
<dbReference type="PANTHER" id="PTHR30055">
    <property type="entry name" value="HTH-TYPE TRANSCRIPTIONAL REGULATOR RUTR"/>
    <property type="match status" value="1"/>
</dbReference>
<keyword evidence="2" id="KW-0805">Transcription regulation</keyword>
<dbReference type="Gene3D" id="1.10.10.60">
    <property type="entry name" value="Homeodomain-like"/>
    <property type="match status" value="1"/>
</dbReference>
<dbReference type="Gene3D" id="1.10.357.10">
    <property type="entry name" value="Tetracycline Repressor, domain 2"/>
    <property type="match status" value="1"/>
</dbReference>
<dbReference type="SUPFAM" id="SSF48498">
    <property type="entry name" value="Tetracyclin repressor-like, C-terminal domain"/>
    <property type="match status" value="1"/>
</dbReference>
<dbReference type="InterPro" id="IPR003012">
    <property type="entry name" value="Tet_transcr_reg_TetR"/>
</dbReference>
<dbReference type="PRINTS" id="PR00455">
    <property type="entry name" value="HTHTETR"/>
</dbReference>
<dbReference type="InterPro" id="IPR009057">
    <property type="entry name" value="Homeodomain-like_sf"/>
</dbReference>
<dbReference type="PRINTS" id="PR00400">
    <property type="entry name" value="TETREPRESSOR"/>
</dbReference>
<feature type="region of interest" description="Disordered" evidence="6">
    <location>
        <begin position="1"/>
        <end position="37"/>
    </location>
</feature>
<evidence type="ECO:0000256" key="5">
    <source>
        <dbReference type="PROSITE-ProRule" id="PRU00335"/>
    </source>
</evidence>
<accession>A0ABN3TLZ2</accession>
<dbReference type="InterPro" id="IPR036271">
    <property type="entry name" value="Tet_transcr_reg_TetR-rel_C_sf"/>
</dbReference>
<dbReference type="InterPro" id="IPR004111">
    <property type="entry name" value="Repressor_TetR_C"/>
</dbReference>
<keyword evidence="9" id="KW-1185">Reference proteome</keyword>
<dbReference type="InterPro" id="IPR001647">
    <property type="entry name" value="HTH_TetR"/>
</dbReference>
<comment type="caution">
    <text evidence="8">The sequence shown here is derived from an EMBL/GenBank/DDBJ whole genome shotgun (WGS) entry which is preliminary data.</text>
</comment>
<feature type="compositionally biased region" description="Basic and acidic residues" evidence="6">
    <location>
        <begin position="1"/>
        <end position="11"/>
    </location>
</feature>
<keyword evidence="3 5" id="KW-0238">DNA-binding</keyword>
<gene>
    <name evidence="8" type="ORF">GCM10010315_06960</name>
</gene>
<dbReference type="Proteomes" id="UP001500886">
    <property type="component" value="Unassembled WGS sequence"/>
</dbReference>
<dbReference type="SUPFAM" id="SSF46689">
    <property type="entry name" value="Homeodomain-like"/>
    <property type="match status" value="1"/>
</dbReference>
<evidence type="ECO:0000313" key="9">
    <source>
        <dbReference type="Proteomes" id="UP001500886"/>
    </source>
</evidence>
<feature type="domain" description="HTH tetR-type" evidence="7">
    <location>
        <begin position="38"/>
        <end position="98"/>
    </location>
</feature>
<dbReference type="PROSITE" id="PS50977">
    <property type="entry name" value="HTH_TETR_2"/>
    <property type="match status" value="1"/>
</dbReference>
<proteinExistence type="predicted"/>